<sequence length="567" mass="61808">MKLAPPKKIATYRKQGWWGDDTFYDVFLQAAAKRPQALAAIDPPDREALTGRKPRRLVWADLADEVERTAAALSGQGLVKGDRVVMQMPNVVDTLSIYLACAKLGIILSPVPVQYAGHELRHAMDAVRPRAFIASRMFKDRELARGCKAVAGDRAKVLSMDGGGDGLVDFSAEISRANTRKGPFGLGGAVAKQKGEADDCFTICWTSGTTGVPKGVPRSHNHWLAIGPATYHGMAIQPHDVLLNPFPMTNMAAIGGMFVSWLLSEGTLVLHHPFDLPVFLKQLVTEKVTATIAPPAVLTMLLKQEGMLDQFDLSRLRVVGSGSAPLSEFMVAGWQKRGVEIVNLFGSNEGISLCSGPDDVPDPAFRATAFPRFGYKGAHFANPMHARIETKLVSIETGQEVTQPGEDGELLVRGPSVFEGYWGSTAAEQKEVFDADGYFRTGDLFQISAEDQAFFSFRGRAKDIIIRGGVNISAAELDTLLEGHPKLTEAAVFGMPDEVMGERIWVAAVPKEGGTVTLEEIVEFLKAKEIANFKLPEQLIIVDALPRNPLNKVLRWRLVEIAKEKHA</sequence>
<dbReference type="Pfam" id="PF13193">
    <property type="entry name" value="AMP-binding_C"/>
    <property type="match status" value="1"/>
</dbReference>
<dbReference type="Proteomes" id="UP000286954">
    <property type="component" value="Chromosome"/>
</dbReference>
<dbReference type="PANTHER" id="PTHR43201">
    <property type="entry name" value="ACYL-COA SYNTHETASE"/>
    <property type="match status" value="1"/>
</dbReference>
<keyword evidence="4" id="KW-1185">Reference proteome</keyword>
<dbReference type="PANTHER" id="PTHR43201:SF5">
    <property type="entry name" value="MEDIUM-CHAIN ACYL-COA LIGASE ACSF2, MITOCHONDRIAL"/>
    <property type="match status" value="1"/>
</dbReference>
<dbReference type="InterPro" id="IPR025110">
    <property type="entry name" value="AMP-bd_C"/>
</dbReference>
<dbReference type="InterPro" id="IPR020845">
    <property type="entry name" value="AMP-binding_CS"/>
</dbReference>
<name>A0A3T0E8W4_9PROT</name>
<dbReference type="Gene3D" id="3.40.50.12780">
    <property type="entry name" value="N-terminal domain of ligase-like"/>
    <property type="match status" value="1"/>
</dbReference>
<dbReference type="GO" id="GO:0006631">
    <property type="term" value="P:fatty acid metabolic process"/>
    <property type="evidence" value="ECO:0007669"/>
    <property type="project" value="TreeGrafter"/>
</dbReference>
<dbReference type="RefSeq" id="WP_127566247.1">
    <property type="nucleotide sequence ID" value="NZ_BMFB01000005.1"/>
</dbReference>
<dbReference type="SUPFAM" id="SSF56801">
    <property type="entry name" value="Acetyl-CoA synthetase-like"/>
    <property type="match status" value="1"/>
</dbReference>
<dbReference type="InterPro" id="IPR045851">
    <property type="entry name" value="AMP-bd_C_sf"/>
</dbReference>
<dbReference type="EMBL" id="CP018911">
    <property type="protein sequence ID" value="AZU03774.1"/>
    <property type="molecule type" value="Genomic_DNA"/>
</dbReference>
<dbReference type="PROSITE" id="PS00455">
    <property type="entry name" value="AMP_BINDING"/>
    <property type="match status" value="1"/>
</dbReference>
<dbReference type="OrthoDB" id="6187882at2"/>
<evidence type="ECO:0000256" key="2">
    <source>
        <dbReference type="ARBA" id="ARBA00022598"/>
    </source>
</evidence>
<dbReference type="KEGG" id="gak:X907_1239"/>
<dbReference type="AlphaFoldDB" id="A0A3T0E8W4"/>
<protein>
    <submittedName>
        <fullName evidence="3">AMP-dependent synthetase and ligase</fullName>
    </submittedName>
</protein>
<reference evidence="3 4" key="1">
    <citation type="submission" date="2016-12" db="EMBL/GenBank/DDBJ databases">
        <title>The genome of dimorphic prosthecate Glycocaulis alkaliphilus 6b-8t, isolated from crude oil dictates its adaptability in petroleum environments.</title>
        <authorList>
            <person name="Wu X.-L."/>
            <person name="Geng S."/>
        </authorList>
    </citation>
    <scope>NUCLEOTIDE SEQUENCE [LARGE SCALE GENOMIC DNA]</scope>
    <source>
        <strain evidence="3 4">6B-8</strain>
    </source>
</reference>
<gene>
    <name evidence="3" type="ORF">X907_1239</name>
</gene>
<proteinExistence type="inferred from homology"/>
<keyword evidence="2 3" id="KW-0436">Ligase</keyword>
<organism evidence="3 4">
    <name type="scientific">Glycocaulis alkaliphilus</name>
    <dbReference type="NCBI Taxonomy" id="1434191"/>
    <lineage>
        <taxon>Bacteria</taxon>
        <taxon>Pseudomonadati</taxon>
        <taxon>Pseudomonadota</taxon>
        <taxon>Alphaproteobacteria</taxon>
        <taxon>Maricaulales</taxon>
        <taxon>Maricaulaceae</taxon>
        <taxon>Glycocaulis</taxon>
    </lineage>
</organism>
<dbReference type="Gene3D" id="3.30.300.30">
    <property type="match status" value="1"/>
</dbReference>
<accession>A0A3T0E8W4</accession>
<dbReference type="InterPro" id="IPR000873">
    <property type="entry name" value="AMP-dep_synth/lig_dom"/>
</dbReference>
<comment type="similarity">
    <text evidence="1">Belongs to the ATP-dependent AMP-binding enzyme family.</text>
</comment>
<evidence type="ECO:0000256" key="1">
    <source>
        <dbReference type="ARBA" id="ARBA00006432"/>
    </source>
</evidence>
<dbReference type="GO" id="GO:0031956">
    <property type="term" value="F:medium-chain fatty acid-CoA ligase activity"/>
    <property type="evidence" value="ECO:0007669"/>
    <property type="project" value="TreeGrafter"/>
</dbReference>
<dbReference type="InterPro" id="IPR042099">
    <property type="entry name" value="ANL_N_sf"/>
</dbReference>
<evidence type="ECO:0000313" key="4">
    <source>
        <dbReference type="Proteomes" id="UP000286954"/>
    </source>
</evidence>
<dbReference type="Pfam" id="PF00501">
    <property type="entry name" value="AMP-binding"/>
    <property type="match status" value="1"/>
</dbReference>
<evidence type="ECO:0000313" key="3">
    <source>
        <dbReference type="EMBL" id="AZU03774.1"/>
    </source>
</evidence>